<proteinExistence type="predicted"/>
<feature type="chain" id="PRO_5031530645" description="Cholesterol esterase" evidence="1">
    <location>
        <begin position="25"/>
        <end position="202"/>
    </location>
</feature>
<evidence type="ECO:0000313" key="3">
    <source>
        <dbReference type="Proteomes" id="UP000556436"/>
    </source>
</evidence>
<evidence type="ECO:0008006" key="4">
    <source>
        <dbReference type="Google" id="ProtNLM"/>
    </source>
</evidence>
<gene>
    <name evidence="2" type="ORF">FHS38_005269</name>
</gene>
<evidence type="ECO:0000313" key="2">
    <source>
        <dbReference type="EMBL" id="MBB4889194.1"/>
    </source>
</evidence>
<keyword evidence="1" id="KW-0732">Signal</keyword>
<evidence type="ECO:0000256" key="1">
    <source>
        <dbReference type="SAM" id="SignalP"/>
    </source>
</evidence>
<keyword evidence="3" id="KW-1185">Reference proteome</keyword>
<name>A0A7W7LFI7_STRNE</name>
<sequence>MRRALAWTPVALVVAVLGTSVAVAAVGPTVPVRGSAGLCLTGPAAAALEDADITMTATAPASIDPAAPTCVRFPITHGKVSLPLEDGGAMLDGGLAFVREDKKVELDGFFGHLGNPRTTAKASINGTKKKQITFLRYAVDLEHFSVGARRVAARNVRTVLADDGYAAFDKAFDGSPLRAGEDVFTVGATTVFVLPEPHEVTW</sequence>
<dbReference type="Proteomes" id="UP000556436">
    <property type="component" value="Unassembled WGS sequence"/>
</dbReference>
<dbReference type="EMBL" id="JACHJG010000012">
    <property type="protein sequence ID" value="MBB4889194.1"/>
    <property type="molecule type" value="Genomic_DNA"/>
</dbReference>
<reference evidence="2 3" key="1">
    <citation type="submission" date="2020-08" db="EMBL/GenBank/DDBJ databases">
        <title>Genomic Encyclopedia of Type Strains, Phase III (KMG-III): the genomes of soil and plant-associated and newly described type strains.</title>
        <authorList>
            <person name="Whitman W."/>
        </authorList>
    </citation>
    <scope>NUCLEOTIDE SEQUENCE [LARGE SCALE GENOMIC DNA]</scope>
    <source>
        <strain evidence="2 3">CECT 3265</strain>
    </source>
</reference>
<dbReference type="RefSeq" id="WP_184737425.1">
    <property type="nucleotide sequence ID" value="NZ_BMRW01000002.1"/>
</dbReference>
<dbReference type="AlphaFoldDB" id="A0A7W7LFI7"/>
<protein>
    <recommendedName>
        <fullName evidence="4">Cholesterol esterase</fullName>
    </recommendedName>
</protein>
<comment type="caution">
    <text evidence="2">The sequence shown here is derived from an EMBL/GenBank/DDBJ whole genome shotgun (WGS) entry which is preliminary data.</text>
</comment>
<accession>A0A7W7LFI7</accession>
<organism evidence="2 3">
    <name type="scientific">Streptomyces netropsis</name>
    <name type="common">Streptoverticillium netropsis</name>
    <dbReference type="NCBI Taxonomy" id="55404"/>
    <lineage>
        <taxon>Bacteria</taxon>
        <taxon>Bacillati</taxon>
        <taxon>Actinomycetota</taxon>
        <taxon>Actinomycetes</taxon>
        <taxon>Kitasatosporales</taxon>
        <taxon>Streptomycetaceae</taxon>
        <taxon>Streptomyces</taxon>
    </lineage>
</organism>
<feature type="signal peptide" evidence="1">
    <location>
        <begin position="1"/>
        <end position="24"/>
    </location>
</feature>